<dbReference type="Proteomes" id="UP000564496">
    <property type="component" value="Unassembled WGS sequence"/>
</dbReference>
<name>A0A7Z0DHQ0_9ACTN</name>
<evidence type="ECO:0000313" key="2">
    <source>
        <dbReference type="Proteomes" id="UP000564496"/>
    </source>
</evidence>
<keyword evidence="2" id="KW-1185">Reference proteome</keyword>
<protein>
    <submittedName>
        <fullName evidence="1">Enoyl-CoA hydratase/carnithine racemase</fullName>
    </submittedName>
</protein>
<sequence length="257" mass="27648">MYRHLEYDDVAAHVVRVRLNRPTAANALSAALLAELDDAVARIADDDEVHVWLLTGAPRQDGRPCFSAGADLKEALDPKAGPYARAAALVTAIEDLPKPSIALIDGVCTTGGLELALACHLRIAADTARLSDWHLLRTGLGIGQWGMAARLARLVGTDRARELILLGTELDGERAERIGLVNRVVPTGELDSAGLEWAVRIAALPRRGVRTTMEYLALQDGRSRAEALALADRAPALTGLVLRPFSDAAARFQREKD</sequence>
<dbReference type="Pfam" id="PF00378">
    <property type="entry name" value="ECH_1"/>
    <property type="match status" value="1"/>
</dbReference>
<comment type="caution">
    <text evidence="1">The sequence shown here is derived from an EMBL/GenBank/DDBJ whole genome shotgun (WGS) entry which is preliminary data.</text>
</comment>
<dbReference type="RefSeq" id="WP_179656267.1">
    <property type="nucleotide sequence ID" value="NZ_JACBZR010000001.1"/>
</dbReference>
<dbReference type="InterPro" id="IPR029045">
    <property type="entry name" value="ClpP/crotonase-like_dom_sf"/>
</dbReference>
<gene>
    <name evidence="1" type="ORF">BJ988_000203</name>
</gene>
<dbReference type="PANTHER" id="PTHR11941:SF54">
    <property type="entry name" value="ENOYL-COA HYDRATASE, MITOCHONDRIAL"/>
    <property type="match status" value="1"/>
</dbReference>
<dbReference type="SUPFAM" id="SSF52096">
    <property type="entry name" value="ClpP/crotonase"/>
    <property type="match status" value="1"/>
</dbReference>
<proteinExistence type="predicted"/>
<dbReference type="InterPro" id="IPR001753">
    <property type="entry name" value="Enoyl-CoA_hydra/iso"/>
</dbReference>
<evidence type="ECO:0000313" key="1">
    <source>
        <dbReference type="EMBL" id="NYI75555.1"/>
    </source>
</evidence>
<dbReference type="GO" id="GO:0003824">
    <property type="term" value="F:catalytic activity"/>
    <property type="evidence" value="ECO:0007669"/>
    <property type="project" value="UniProtKB-ARBA"/>
</dbReference>
<dbReference type="EMBL" id="JACBZR010000001">
    <property type="protein sequence ID" value="NYI75555.1"/>
    <property type="molecule type" value="Genomic_DNA"/>
</dbReference>
<dbReference type="PANTHER" id="PTHR11941">
    <property type="entry name" value="ENOYL-COA HYDRATASE-RELATED"/>
    <property type="match status" value="1"/>
</dbReference>
<organism evidence="1 2">
    <name type="scientific">Nocardioides panzhihuensis</name>
    <dbReference type="NCBI Taxonomy" id="860243"/>
    <lineage>
        <taxon>Bacteria</taxon>
        <taxon>Bacillati</taxon>
        <taxon>Actinomycetota</taxon>
        <taxon>Actinomycetes</taxon>
        <taxon>Propionibacteriales</taxon>
        <taxon>Nocardioidaceae</taxon>
        <taxon>Nocardioides</taxon>
    </lineage>
</organism>
<dbReference type="CDD" id="cd06558">
    <property type="entry name" value="crotonase-like"/>
    <property type="match status" value="1"/>
</dbReference>
<accession>A0A7Z0DHQ0</accession>
<dbReference type="AlphaFoldDB" id="A0A7Z0DHQ0"/>
<dbReference type="GO" id="GO:0006635">
    <property type="term" value="P:fatty acid beta-oxidation"/>
    <property type="evidence" value="ECO:0007669"/>
    <property type="project" value="TreeGrafter"/>
</dbReference>
<dbReference type="Gene3D" id="3.90.226.10">
    <property type="entry name" value="2-enoyl-CoA Hydratase, Chain A, domain 1"/>
    <property type="match status" value="1"/>
</dbReference>
<reference evidence="1 2" key="1">
    <citation type="submission" date="2020-07" db="EMBL/GenBank/DDBJ databases">
        <title>Sequencing the genomes of 1000 actinobacteria strains.</title>
        <authorList>
            <person name="Klenk H.-P."/>
        </authorList>
    </citation>
    <scope>NUCLEOTIDE SEQUENCE [LARGE SCALE GENOMIC DNA]</scope>
    <source>
        <strain evidence="1 2">DSM 26487</strain>
    </source>
</reference>